<dbReference type="GO" id="GO:0034599">
    <property type="term" value="P:cellular response to oxidative stress"/>
    <property type="evidence" value="ECO:0007669"/>
    <property type="project" value="TreeGrafter"/>
</dbReference>
<reference evidence="15 16" key="1">
    <citation type="submission" date="2020-05" db="EMBL/GenBank/DDBJ databases">
        <title>Thiomicrorhabdus sediminis sp.nov. and Thiomicrorhabdus xiamenensis sp.nov., novel sulfur-oxidizing bacteria isolated from coastal sediment.</title>
        <authorList>
            <person name="Liu X."/>
        </authorList>
    </citation>
    <scope>NUCLEOTIDE SEQUENCE [LARGE SCALE GENOMIC DNA]</scope>
    <source>
        <strain evidence="15 16">G2</strain>
    </source>
</reference>
<evidence type="ECO:0000256" key="1">
    <source>
        <dbReference type="ARBA" id="ARBA00003330"/>
    </source>
</evidence>
<comment type="catalytic activity">
    <reaction evidence="12">
        <text>a hydroperoxide + [thioredoxin]-dithiol = an alcohol + [thioredoxin]-disulfide + H2O</text>
        <dbReference type="Rhea" id="RHEA:62620"/>
        <dbReference type="Rhea" id="RHEA-COMP:10698"/>
        <dbReference type="Rhea" id="RHEA-COMP:10700"/>
        <dbReference type="ChEBI" id="CHEBI:15377"/>
        <dbReference type="ChEBI" id="CHEBI:29950"/>
        <dbReference type="ChEBI" id="CHEBI:30879"/>
        <dbReference type="ChEBI" id="CHEBI:35924"/>
        <dbReference type="ChEBI" id="CHEBI:50058"/>
        <dbReference type="EC" id="1.11.1.24"/>
    </reaction>
</comment>
<evidence type="ECO:0000259" key="14">
    <source>
        <dbReference type="PROSITE" id="PS51352"/>
    </source>
</evidence>
<evidence type="ECO:0000256" key="10">
    <source>
        <dbReference type="ARBA" id="ARBA00038489"/>
    </source>
</evidence>
<comment type="subunit">
    <text evidence="2">Monomer.</text>
</comment>
<dbReference type="InterPro" id="IPR024706">
    <property type="entry name" value="Peroxiredoxin_AhpC-typ"/>
</dbReference>
<keyword evidence="4" id="KW-0575">Peroxidase</keyword>
<evidence type="ECO:0000313" key="16">
    <source>
        <dbReference type="Proteomes" id="UP000504724"/>
    </source>
</evidence>
<comment type="similarity">
    <text evidence="10">Belongs to the peroxiredoxin family. BCP/PrxQ subfamily.</text>
</comment>
<sequence>MMAKIGDRLPQFSLQATNERTLSEQDFIGRYSVLYFYPKDSTPGCTTEGLDFTALHNEFAALDAQIFGISMDSMRRHENFKDKQGFTFDLISDPEAELCQALGVYQLKKNFGKEYMGIVRSTFLIDPEGKVAALWSPVKVKGHAEEVLQTLKQML</sequence>
<evidence type="ECO:0000256" key="11">
    <source>
        <dbReference type="ARBA" id="ARBA00042639"/>
    </source>
</evidence>
<feature type="active site" description="Cysteine sulfenic acid (-SOH) intermediate; for peroxidase activity" evidence="13">
    <location>
        <position position="45"/>
    </location>
</feature>
<dbReference type="PANTHER" id="PTHR42801:SF4">
    <property type="entry name" value="AHPC_TSA FAMILY PROTEIN"/>
    <property type="match status" value="1"/>
</dbReference>
<dbReference type="Gene3D" id="3.40.30.10">
    <property type="entry name" value="Glutaredoxin"/>
    <property type="match status" value="1"/>
</dbReference>
<dbReference type="GO" id="GO:0005737">
    <property type="term" value="C:cytoplasm"/>
    <property type="evidence" value="ECO:0007669"/>
    <property type="project" value="TreeGrafter"/>
</dbReference>
<feature type="domain" description="Thioredoxin" evidence="14">
    <location>
        <begin position="3"/>
        <end position="155"/>
    </location>
</feature>
<evidence type="ECO:0000313" key="15">
    <source>
        <dbReference type="EMBL" id="QKI89433.1"/>
    </source>
</evidence>
<dbReference type="InterPro" id="IPR036249">
    <property type="entry name" value="Thioredoxin-like_sf"/>
</dbReference>
<dbReference type="InterPro" id="IPR013766">
    <property type="entry name" value="Thioredoxin_domain"/>
</dbReference>
<organism evidence="15 16">
    <name type="scientific">Thiomicrorhabdus xiamenensis</name>
    <dbReference type="NCBI Taxonomy" id="2739063"/>
    <lineage>
        <taxon>Bacteria</taxon>
        <taxon>Pseudomonadati</taxon>
        <taxon>Pseudomonadota</taxon>
        <taxon>Gammaproteobacteria</taxon>
        <taxon>Thiotrichales</taxon>
        <taxon>Piscirickettsiaceae</taxon>
        <taxon>Thiomicrorhabdus</taxon>
    </lineage>
</organism>
<evidence type="ECO:0000256" key="12">
    <source>
        <dbReference type="ARBA" id="ARBA00049091"/>
    </source>
</evidence>
<evidence type="ECO:0000256" key="13">
    <source>
        <dbReference type="PIRSR" id="PIRSR000239-1"/>
    </source>
</evidence>
<dbReference type="FunFam" id="3.40.30.10:FF:000007">
    <property type="entry name" value="Thioredoxin-dependent thiol peroxidase"/>
    <property type="match status" value="1"/>
</dbReference>
<keyword evidence="7" id="KW-1015">Disulfide bond</keyword>
<evidence type="ECO:0000256" key="4">
    <source>
        <dbReference type="ARBA" id="ARBA00022559"/>
    </source>
</evidence>
<dbReference type="KEGG" id="txa:HQN79_07575"/>
<dbReference type="CDD" id="cd03017">
    <property type="entry name" value="PRX_BCP"/>
    <property type="match status" value="1"/>
</dbReference>
<keyword evidence="5" id="KW-0049">Antioxidant</keyword>
<dbReference type="RefSeq" id="WP_173285331.1">
    <property type="nucleotide sequence ID" value="NZ_CP054020.1"/>
</dbReference>
<evidence type="ECO:0000256" key="6">
    <source>
        <dbReference type="ARBA" id="ARBA00023002"/>
    </source>
</evidence>
<comment type="function">
    <text evidence="1">Thiol-specific peroxidase that catalyzes the reduction of hydrogen peroxide and organic hydroperoxides to water and alcohols, respectively. Plays a role in cell protection against oxidative stress by detoxifying peroxides and as sensor of hydrogen peroxide-mediated signaling events.</text>
</comment>
<name>A0A7D4NP90_9GAMM</name>
<evidence type="ECO:0000256" key="9">
    <source>
        <dbReference type="ARBA" id="ARBA00032824"/>
    </source>
</evidence>
<evidence type="ECO:0000256" key="8">
    <source>
        <dbReference type="ARBA" id="ARBA00023284"/>
    </source>
</evidence>
<dbReference type="PANTHER" id="PTHR42801">
    <property type="entry name" value="THIOREDOXIN-DEPENDENT PEROXIDE REDUCTASE"/>
    <property type="match status" value="1"/>
</dbReference>
<dbReference type="GO" id="GO:0045454">
    <property type="term" value="P:cell redox homeostasis"/>
    <property type="evidence" value="ECO:0007669"/>
    <property type="project" value="TreeGrafter"/>
</dbReference>
<evidence type="ECO:0000256" key="5">
    <source>
        <dbReference type="ARBA" id="ARBA00022862"/>
    </source>
</evidence>
<dbReference type="EC" id="1.11.1.24" evidence="3"/>
<dbReference type="AlphaFoldDB" id="A0A7D4NP90"/>
<dbReference type="InterPro" id="IPR000866">
    <property type="entry name" value="AhpC/TSA"/>
</dbReference>
<keyword evidence="8" id="KW-0676">Redox-active center</keyword>
<accession>A0A7D4NP90</accession>
<dbReference type="PROSITE" id="PS51352">
    <property type="entry name" value="THIOREDOXIN_2"/>
    <property type="match status" value="1"/>
</dbReference>
<keyword evidence="16" id="KW-1185">Reference proteome</keyword>
<evidence type="ECO:0000256" key="3">
    <source>
        <dbReference type="ARBA" id="ARBA00013017"/>
    </source>
</evidence>
<dbReference type="Pfam" id="PF00578">
    <property type="entry name" value="AhpC-TSA"/>
    <property type="match status" value="1"/>
</dbReference>
<dbReference type="SUPFAM" id="SSF52833">
    <property type="entry name" value="Thioredoxin-like"/>
    <property type="match status" value="1"/>
</dbReference>
<keyword evidence="6" id="KW-0560">Oxidoreductase</keyword>
<dbReference type="EMBL" id="CP054020">
    <property type="protein sequence ID" value="QKI89433.1"/>
    <property type="molecule type" value="Genomic_DNA"/>
</dbReference>
<proteinExistence type="inferred from homology"/>
<gene>
    <name evidence="15" type="ORF">HQN79_07575</name>
</gene>
<evidence type="ECO:0000256" key="2">
    <source>
        <dbReference type="ARBA" id="ARBA00011245"/>
    </source>
</evidence>
<dbReference type="GO" id="GO:0008379">
    <property type="term" value="F:thioredoxin peroxidase activity"/>
    <property type="evidence" value="ECO:0007669"/>
    <property type="project" value="TreeGrafter"/>
</dbReference>
<protein>
    <recommendedName>
        <fullName evidence="3">thioredoxin-dependent peroxiredoxin</fullName>
        <ecNumber evidence="3">1.11.1.24</ecNumber>
    </recommendedName>
    <alternativeName>
        <fullName evidence="9">Thioredoxin peroxidase</fullName>
    </alternativeName>
    <alternativeName>
        <fullName evidence="11">Thioredoxin-dependent peroxiredoxin Bcp</fullName>
    </alternativeName>
</protein>
<dbReference type="PIRSF" id="PIRSF000239">
    <property type="entry name" value="AHPC"/>
    <property type="match status" value="1"/>
</dbReference>
<dbReference type="Proteomes" id="UP000504724">
    <property type="component" value="Chromosome"/>
</dbReference>
<dbReference type="InterPro" id="IPR050924">
    <property type="entry name" value="Peroxiredoxin_BCP/PrxQ"/>
</dbReference>
<evidence type="ECO:0000256" key="7">
    <source>
        <dbReference type="ARBA" id="ARBA00023157"/>
    </source>
</evidence>